<evidence type="ECO:0000313" key="3">
    <source>
        <dbReference type="Proteomes" id="UP001155604"/>
    </source>
</evidence>
<dbReference type="PANTHER" id="PTHR12147:SF26">
    <property type="entry name" value="PEPTIDASE M28 DOMAIN-CONTAINING PROTEIN"/>
    <property type="match status" value="1"/>
</dbReference>
<accession>A0A9X2WXL5</accession>
<sequence>MRDSTQLPVTRRMLPSLYQSLCLILSSLILSNQNLSGISLSSINLGPLTLFRHTRLSQRLAKFHIPRPIKHQSQRFGIFALACFVAVTLSGCANSLETCARTELKLTWAEPLELQAIVTRLSSDEFEGRKTQTPGAEKSRDYIKQQFQGLGLQPWGADFIVPFEYQTFFTQENGANVVATAMATEPMNRWRIIVAHYDHLGMSGSKIYHGADDNASGVAAMLAIAKHWQQQFALQPNTLPKINLMFVATDAEEPGLYGSIALVEQLKTRLPEATFELMINLDMVSHPGRPYAIYLEGSRNFTQFNQFKPLLNQQNRLCIKLSHPKPVGRSIQSTDWLRASDHYSFHKANIPWLYFGVPTHPQYHTPEDTVATIDITFLAAVTESAFELLQLNAEYLKN</sequence>
<dbReference type="PANTHER" id="PTHR12147">
    <property type="entry name" value="METALLOPEPTIDASE M28 FAMILY MEMBER"/>
    <property type="match status" value="1"/>
</dbReference>
<evidence type="ECO:0000313" key="2">
    <source>
        <dbReference type="EMBL" id="MCT7947308.1"/>
    </source>
</evidence>
<evidence type="ECO:0000259" key="1">
    <source>
        <dbReference type="Pfam" id="PF04389"/>
    </source>
</evidence>
<comment type="caution">
    <text evidence="2">The sequence shown here is derived from an EMBL/GenBank/DDBJ whole genome shotgun (WGS) entry which is preliminary data.</text>
</comment>
<dbReference type="GO" id="GO:0006508">
    <property type="term" value="P:proteolysis"/>
    <property type="evidence" value="ECO:0007669"/>
    <property type="project" value="InterPro"/>
</dbReference>
<dbReference type="SUPFAM" id="SSF53187">
    <property type="entry name" value="Zn-dependent exopeptidases"/>
    <property type="match status" value="1"/>
</dbReference>
<protein>
    <submittedName>
        <fullName evidence="2">M28 family peptidase</fullName>
    </submittedName>
</protein>
<feature type="domain" description="Peptidase M28" evidence="1">
    <location>
        <begin position="176"/>
        <end position="386"/>
    </location>
</feature>
<dbReference type="GO" id="GO:0008235">
    <property type="term" value="F:metalloexopeptidase activity"/>
    <property type="evidence" value="ECO:0007669"/>
    <property type="project" value="InterPro"/>
</dbReference>
<proteinExistence type="predicted"/>
<dbReference type="RefSeq" id="WP_261273582.1">
    <property type="nucleotide sequence ID" value="NZ_JAMTCC010000038.1"/>
</dbReference>
<dbReference type="InterPro" id="IPR007484">
    <property type="entry name" value="Peptidase_M28"/>
</dbReference>
<dbReference type="Gene3D" id="3.40.630.10">
    <property type="entry name" value="Zn peptidases"/>
    <property type="match status" value="1"/>
</dbReference>
<dbReference type="Pfam" id="PF04389">
    <property type="entry name" value="Peptidase_M28"/>
    <property type="match status" value="1"/>
</dbReference>
<keyword evidence="3" id="KW-1185">Reference proteome</keyword>
<dbReference type="EMBL" id="JAMTCC010000038">
    <property type="protein sequence ID" value="MCT7947308.1"/>
    <property type="molecule type" value="Genomic_DNA"/>
</dbReference>
<dbReference type="AlphaFoldDB" id="A0A9X2WXL5"/>
<organism evidence="2 3">
    <name type="scientific">Shewanella septentrionalis</name>
    <dbReference type="NCBI Taxonomy" id="2952223"/>
    <lineage>
        <taxon>Bacteria</taxon>
        <taxon>Pseudomonadati</taxon>
        <taxon>Pseudomonadota</taxon>
        <taxon>Gammaproteobacteria</taxon>
        <taxon>Alteromonadales</taxon>
        <taxon>Shewanellaceae</taxon>
        <taxon>Shewanella</taxon>
    </lineage>
</organism>
<reference evidence="2" key="1">
    <citation type="journal article" date="2023" name="Int. J. Syst. Evol. Microbiol.">
        <title>&lt;i&gt;Shewanella septentrionalis&lt;/i&gt; sp. nov. and &lt;i&gt;Shewanella holmiensis&lt;/i&gt; sp. nov., isolated from Baltic Sea water and sediments.</title>
        <authorList>
            <person name="Martin-Rodriguez A.J."/>
            <person name="Thorell K."/>
            <person name="Joffre E."/>
            <person name="Jensie-Markopoulos S."/>
            <person name="Moore E.R.B."/>
            <person name="Sjoling A."/>
        </authorList>
    </citation>
    <scope>NUCLEOTIDE SEQUENCE</scope>
    <source>
        <strain evidence="2">SP1W3</strain>
    </source>
</reference>
<gene>
    <name evidence="2" type="ORF">NE536_18330</name>
</gene>
<name>A0A9X2WXL5_9GAMM</name>
<dbReference type="Proteomes" id="UP001155604">
    <property type="component" value="Unassembled WGS sequence"/>
</dbReference>
<dbReference type="InterPro" id="IPR045175">
    <property type="entry name" value="M28_fam"/>
</dbReference>